<dbReference type="OrthoDB" id="2804662at2759"/>
<reference evidence="3 4" key="1">
    <citation type="journal article" date="2012" name="Appl. Environ. Microbiol.">
        <title>Short-read sequencing for genomic analysis of the brown rot fungus Fibroporia radiculosa.</title>
        <authorList>
            <person name="Tang J.D."/>
            <person name="Perkins A.D."/>
            <person name="Sonstegard T.S."/>
            <person name="Schroeder S.G."/>
            <person name="Burgess S.C."/>
            <person name="Diehl S.V."/>
        </authorList>
    </citation>
    <scope>NUCLEOTIDE SEQUENCE [LARGE SCALE GENOMIC DNA]</scope>
    <source>
        <strain evidence="3 4">TFFH 294</strain>
    </source>
</reference>
<proteinExistence type="predicted"/>
<dbReference type="EMBL" id="HE797010">
    <property type="protein sequence ID" value="CCM00908.1"/>
    <property type="molecule type" value="Genomic_DNA"/>
</dbReference>
<sequence length="440" mass="47699">MRLRRKRSPTSRPSESASQPTKPTQPLPRNKKPSSRFVSKQPNPGPSRGASQKPQPLNTPNLVSPKTRMHEGKPTSSSTTNSRKRRRTEFLESARNMDIDLSGSEHGSENRRKADDAIGLLTPEPSQNHSTMRRTARSKRPSIKVRAAMDVMSEGRGKTASHADEDERGQEMEVEMDSASERSEVRVSRPGKRRRLDESPEHMKSRSRSSVSTHLSTSDQPHAFSAHENSDAETEVSSDMSFHLLGVPDVAAVPLWCADLSPPARKSVRSSNSLYVPPGVSELIEGMKHALDLENRARRRAEDRYADEVQKRIEAEHAVARLAEQNRALEAEARVWAQAASDAFAQSLSPQLSQVDPSPAPQLGVMPSQALQAADNLSAAVAPSVDLKGKAPLRLVSPSSAVGSAGGNIGSMNSSLGPSSVMQSVAALSEATPYFLPLPA</sequence>
<evidence type="ECO:0000313" key="4">
    <source>
        <dbReference type="Proteomes" id="UP000006352"/>
    </source>
</evidence>
<evidence type="ECO:0000256" key="2">
    <source>
        <dbReference type="SAM" id="MobiDB-lite"/>
    </source>
</evidence>
<feature type="compositionally biased region" description="Basic and acidic residues" evidence="2">
    <location>
        <begin position="106"/>
        <end position="116"/>
    </location>
</feature>
<protein>
    <submittedName>
        <fullName evidence="3">Uncharacterized protein</fullName>
    </submittedName>
</protein>
<feature type="compositionally biased region" description="Basic and acidic residues" evidence="2">
    <location>
        <begin position="153"/>
        <end position="171"/>
    </location>
</feature>
<dbReference type="InParanoid" id="J4G3L0"/>
<feature type="compositionally biased region" description="Polar residues" evidence="2">
    <location>
        <begin position="10"/>
        <end position="24"/>
    </location>
</feature>
<keyword evidence="1" id="KW-0175">Coiled coil</keyword>
<feature type="compositionally biased region" description="Basic and acidic residues" evidence="2">
    <location>
        <begin position="195"/>
        <end position="204"/>
    </location>
</feature>
<feature type="compositionally biased region" description="Polar residues" evidence="2">
    <location>
        <begin position="49"/>
        <end position="64"/>
    </location>
</feature>
<gene>
    <name evidence="3" type="ORF">FIBRA_02954</name>
</gene>
<organism evidence="3 4">
    <name type="scientific">Fibroporia radiculosa</name>
    <dbReference type="NCBI Taxonomy" id="599839"/>
    <lineage>
        <taxon>Eukaryota</taxon>
        <taxon>Fungi</taxon>
        <taxon>Dikarya</taxon>
        <taxon>Basidiomycota</taxon>
        <taxon>Agaricomycotina</taxon>
        <taxon>Agaricomycetes</taxon>
        <taxon>Polyporales</taxon>
        <taxon>Fibroporiaceae</taxon>
        <taxon>Fibroporia</taxon>
    </lineage>
</organism>
<feature type="coiled-coil region" evidence="1">
    <location>
        <begin position="312"/>
        <end position="339"/>
    </location>
</feature>
<evidence type="ECO:0000256" key="1">
    <source>
        <dbReference type="SAM" id="Coils"/>
    </source>
</evidence>
<name>J4G3L0_9APHY</name>
<feature type="compositionally biased region" description="Basic residues" evidence="2">
    <location>
        <begin position="131"/>
        <end position="143"/>
    </location>
</feature>
<dbReference type="RefSeq" id="XP_012180191.1">
    <property type="nucleotide sequence ID" value="XM_012324801.1"/>
</dbReference>
<dbReference type="GeneID" id="24095819"/>
<feature type="compositionally biased region" description="Basic and acidic residues" evidence="2">
    <location>
        <begin position="88"/>
        <end position="98"/>
    </location>
</feature>
<keyword evidence="4" id="KW-1185">Reference proteome</keyword>
<dbReference type="Proteomes" id="UP000006352">
    <property type="component" value="Unassembled WGS sequence"/>
</dbReference>
<feature type="compositionally biased region" description="Low complexity" evidence="2">
    <location>
        <begin position="208"/>
        <end position="218"/>
    </location>
</feature>
<evidence type="ECO:0000313" key="3">
    <source>
        <dbReference type="EMBL" id="CCM00908.1"/>
    </source>
</evidence>
<dbReference type="AlphaFoldDB" id="J4G3L0"/>
<feature type="region of interest" description="Disordered" evidence="2">
    <location>
        <begin position="1"/>
        <end position="235"/>
    </location>
</feature>
<accession>J4G3L0</accession>
<dbReference type="HOGENOM" id="CLU_622614_0_0_1"/>